<dbReference type="Proteomes" id="UP001286313">
    <property type="component" value="Unassembled WGS sequence"/>
</dbReference>
<dbReference type="GO" id="GO:0000712">
    <property type="term" value="P:resolution of meiotic recombination intermediates"/>
    <property type="evidence" value="ECO:0007669"/>
    <property type="project" value="TreeGrafter"/>
</dbReference>
<evidence type="ECO:0000313" key="8">
    <source>
        <dbReference type="Proteomes" id="UP001286313"/>
    </source>
</evidence>
<evidence type="ECO:0000256" key="1">
    <source>
        <dbReference type="ARBA" id="ARBA00006612"/>
    </source>
</evidence>
<dbReference type="PANTHER" id="PTHR22980">
    <property type="entry name" value="CORTISTATIN"/>
    <property type="match status" value="1"/>
</dbReference>
<evidence type="ECO:0000256" key="6">
    <source>
        <dbReference type="SAM" id="MobiDB-lite"/>
    </source>
</evidence>
<dbReference type="GO" id="GO:0006281">
    <property type="term" value="P:DNA repair"/>
    <property type="evidence" value="ECO:0007669"/>
    <property type="project" value="UniProtKB-KW"/>
</dbReference>
<dbReference type="SUPFAM" id="SSF47113">
    <property type="entry name" value="Histone-fold"/>
    <property type="match status" value="1"/>
</dbReference>
<feature type="compositionally biased region" description="Basic and acidic residues" evidence="6">
    <location>
        <begin position="144"/>
        <end position="159"/>
    </location>
</feature>
<dbReference type="AlphaFoldDB" id="A0AAE1KZ79"/>
<keyword evidence="8" id="KW-1185">Reference proteome</keyword>
<evidence type="ECO:0000256" key="2">
    <source>
        <dbReference type="ARBA" id="ARBA00016400"/>
    </source>
</evidence>
<protein>
    <recommendedName>
        <fullName evidence="2">Centromere protein S</fullName>
    </recommendedName>
</protein>
<dbReference type="InterPro" id="IPR029003">
    <property type="entry name" value="CENP-S/Mhf1"/>
</dbReference>
<sequence length="166" mass="18536">MAEEEDRLNHLQTLKAAIHFTVGRICEEIGAEEDLTFSRHMIATLSELTSRQLQTYATDLEAFAGHARRTVIAPDDVKLLVRRNPQMSAHIKALIETTEEEKGAKKKKKKTNKDSEGKSSEGKSMDVDIETTEEEKGAKKKTKTNKDSEGKSSEGKSMDVDIETID</sequence>
<keyword evidence="5" id="KW-0234">DNA repair</keyword>
<proteinExistence type="inferred from homology"/>
<name>A0AAE1KZ79_PETCI</name>
<evidence type="ECO:0000313" key="7">
    <source>
        <dbReference type="EMBL" id="KAK3887200.1"/>
    </source>
</evidence>
<comment type="caution">
    <text evidence="7">The sequence shown here is derived from an EMBL/GenBank/DDBJ whole genome shotgun (WGS) entry which is preliminary data.</text>
</comment>
<evidence type="ECO:0000256" key="3">
    <source>
        <dbReference type="ARBA" id="ARBA00022763"/>
    </source>
</evidence>
<reference evidence="7" key="1">
    <citation type="submission" date="2023-10" db="EMBL/GenBank/DDBJ databases">
        <title>Genome assemblies of two species of porcelain crab, Petrolisthes cinctipes and Petrolisthes manimaculis (Anomura: Porcellanidae).</title>
        <authorList>
            <person name="Angst P."/>
        </authorList>
    </citation>
    <scope>NUCLEOTIDE SEQUENCE</scope>
    <source>
        <strain evidence="7">PB745_01</strain>
        <tissue evidence="7">Gill</tissue>
    </source>
</reference>
<dbReference type="GO" id="GO:0003682">
    <property type="term" value="F:chromatin binding"/>
    <property type="evidence" value="ECO:0007669"/>
    <property type="project" value="TreeGrafter"/>
</dbReference>
<dbReference type="GO" id="GO:0031297">
    <property type="term" value="P:replication fork processing"/>
    <property type="evidence" value="ECO:0007669"/>
    <property type="project" value="TreeGrafter"/>
</dbReference>
<feature type="compositionally biased region" description="Basic and acidic residues" evidence="6">
    <location>
        <begin position="112"/>
        <end position="126"/>
    </location>
</feature>
<dbReference type="GO" id="GO:0071821">
    <property type="term" value="C:FANCM-MHF complex"/>
    <property type="evidence" value="ECO:0007669"/>
    <property type="project" value="InterPro"/>
</dbReference>
<organism evidence="7 8">
    <name type="scientific">Petrolisthes cinctipes</name>
    <name type="common">Flat porcelain crab</name>
    <dbReference type="NCBI Taxonomy" id="88211"/>
    <lineage>
        <taxon>Eukaryota</taxon>
        <taxon>Metazoa</taxon>
        <taxon>Ecdysozoa</taxon>
        <taxon>Arthropoda</taxon>
        <taxon>Crustacea</taxon>
        <taxon>Multicrustacea</taxon>
        <taxon>Malacostraca</taxon>
        <taxon>Eumalacostraca</taxon>
        <taxon>Eucarida</taxon>
        <taxon>Decapoda</taxon>
        <taxon>Pleocyemata</taxon>
        <taxon>Anomura</taxon>
        <taxon>Galatheoidea</taxon>
        <taxon>Porcellanidae</taxon>
        <taxon>Petrolisthes</taxon>
    </lineage>
</organism>
<evidence type="ECO:0000256" key="4">
    <source>
        <dbReference type="ARBA" id="ARBA00023125"/>
    </source>
</evidence>
<dbReference type="EMBL" id="JAWQEG010000645">
    <property type="protein sequence ID" value="KAK3887200.1"/>
    <property type="molecule type" value="Genomic_DNA"/>
</dbReference>
<dbReference type="InterPro" id="IPR009072">
    <property type="entry name" value="Histone-fold"/>
</dbReference>
<dbReference type="GO" id="GO:0003677">
    <property type="term" value="F:DNA binding"/>
    <property type="evidence" value="ECO:0007669"/>
    <property type="project" value="UniProtKB-KW"/>
</dbReference>
<feature type="region of interest" description="Disordered" evidence="6">
    <location>
        <begin position="92"/>
        <end position="166"/>
    </location>
</feature>
<gene>
    <name evidence="7" type="ORF">Pcinc_008681</name>
</gene>
<dbReference type="GO" id="GO:0046982">
    <property type="term" value="F:protein heterodimerization activity"/>
    <property type="evidence" value="ECO:0007669"/>
    <property type="project" value="InterPro"/>
</dbReference>
<keyword evidence="4" id="KW-0238">DNA-binding</keyword>
<dbReference type="Pfam" id="PF15630">
    <property type="entry name" value="CENP-S"/>
    <property type="match status" value="1"/>
</dbReference>
<evidence type="ECO:0000256" key="5">
    <source>
        <dbReference type="ARBA" id="ARBA00023204"/>
    </source>
</evidence>
<dbReference type="Gene3D" id="1.10.20.10">
    <property type="entry name" value="Histone, subunit A"/>
    <property type="match status" value="1"/>
</dbReference>
<keyword evidence="3" id="KW-0227">DNA damage</keyword>
<accession>A0AAE1KZ79</accession>
<dbReference type="PANTHER" id="PTHR22980:SF0">
    <property type="entry name" value="CENTROMERE PROTEIN S"/>
    <property type="match status" value="1"/>
</dbReference>
<comment type="similarity">
    <text evidence="1">Belongs to the TAF9 family. CENP-S/MHF1 subfamily.</text>
</comment>
<dbReference type="CDD" id="cd22919">
    <property type="entry name" value="HFD_CENP-S"/>
    <property type="match status" value="1"/>
</dbReference>